<dbReference type="EMBL" id="JPVN01000010">
    <property type="protein sequence ID" value="KGR78702.1"/>
    <property type="molecule type" value="Genomic_DNA"/>
</dbReference>
<reference evidence="1 2" key="1">
    <citation type="submission" date="2014-02" db="EMBL/GenBank/DDBJ databases">
        <title>Draft genome sequence of Lysinibacillus manganicus DSM 26584T.</title>
        <authorList>
            <person name="Zhang F."/>
            <person name="Wang G."/>
            <person name="Zhang L."/>
        </authorList>
    </citation>
    <scope>NUCLEOTIDE SEQUENCE [LARGE SCALE GENOMIC DNA]</scope>
    <source>
        <strain evidence="1 2">DSM 26584</strain>
    </source>
</reference>
<dbReference type="RefSeq" id="WP_036185937.1">
    <property type="nucleotide sequence ID" value="NZ_AVDA01000010.1"/>
</dbReference>
<dbReference type="AlphaFoldDB" id="A0A0A3IV41"/>
<name>A0A0A3IV41_9BACL</name>
<accession>A0A0A3IV41</accession>
<keyword evidence="2" id="KW-1185">Reference proteome</keyword>
<evidence type="ECO:0000313" key="1">
    <source>
        <dbReference type="EMBL" id="KGR78702.1"/>
    </source>
</evidence>
<gene>
    <name evidence="1" type="ORF">CD29_10010</name>
</gene>
<comment type="caution">
    <text evidence="1">The sequence shown here is derived from an EMBL/GenBank/DDBJ whole genome shotgun (WGS) entry which is preliminary data.</text>
</comment>
<dbReference type="STRING" id="1384049.CD29_10010"/>
<sequence>MKEQLVKSMMRNQLVEIIYVAKNGEISKRKIKVIHVSNQSITAYCFVKKARRSFLIDNILSLLPVIRKERDNSN</sequence>
<proteinExistence type="predicted"/>
<dbReference type="Proteomes" id="UP000030416">
    <property type="component" value="Unassembled WGS sequence"/>
</dbReference>
<evidence type="ECO:0000313" key="2">
    <source>
        <dbReference type="Proteomes" id="UP000030416"/>
    </source>
</evidence>
<organism evidence="1 2">
    <name type="scientific">Ureibacillus manganicus DSM 26584</name>
    <dbReference type="NCBI Taxonomy" id="1384049"/>
    <lineage>
        <taxon>Bacteria</taxon>
        <taxon>Bacillati</taxon>
        <taxon>Bacillota</taxon>
        <taxon>Bacilli</taxon>
        <taxon>Bacillales</taxon>
        <taxon>Caryophanaceae</taxon>
        <taxon>Ureibacillus</taxon>
    </lineage>
</organism>
<dbReference type="eggNOG" id="COG2378">
    <property type="taxonomic scope" value="Bacteria"/>
</dbReference>
<protein>
    <submittedName>
        <fullName evidence="1">Transcriptional regulator</fullName>
    </submittedName>
</protein>